<dbReference type="AlphaFoldDB" id="A0AAU9M7X7"/>
<name>A0AAU9M7X7_9ASTR</name>
<evidence type="ECO:0000256" key="1">
    <source>
        <dbReference type="SAM" id="MobiDB-lite"/>
    </source>
</evidence>
<feature type="region of interest" description="Disordered" evidence="1">
    <location>
        <begin position="72"/>
        <end position="109"/>
    </location>
</feature>
<comment type="caution">
    <text evidence="2">The sequence shown here is derived from an EMBL/GenBank/DDBJ whole genome shotgun (WGS) entry which is preliminary data.</text>
</comment>
<protein>
    <submittedName>
        <fullName evidence="2">Uncharacterized protein</fullName>
    </submittedName>
</protein>
<keyword evidence="3" id="KW-1185">Reference proteome</keyword>
<feature type="compositionally biased region" description="Basic and acidic residues" evidence="1">
    <location>
        <begin position="95"/>
        <end position="107"/>
    </location>
</feature>
<feature type="compositionally biased region" description="Basic and acidic residues" evidence="1">
    <location>
        <begin position="72"/>
        <end position="85"/>
    </location>
</feature>
<proteinExistence type="predicted"/>
<feature type="region of interest" description="Disordered" evidence="1">
    <location>
        <begin position="29"/>
        <end position="53"/>
    </location>
</feature>
<evidence type="ECO:0000313" key="2">
    <source>
        <dbReference type="EMBL" id="CAH1421616.1"/>
    </source>
</evidence>
<gene>
    <name evidence="2" type="ORF">LVIROSA_LOCUS9007</name>
</gene>
<dbReference type="EMBL" id="CAKMRJ010001112">
    <property type="protein sequence ID" value="CAH1421616.1"/>
    <property type="molecule type" value="Genomic_DNA"/>
</dbReference>
<organism evidence="2 3">
    <name type="scientific">Lactuca virosa</name>
    <dbReference type="NCBI Taxonomy" id="75947"/>
    <lineage>
        <taxon>Eukaryota</taxon>
        <taxon>Viridiplantae</taxon>
        <taxon>Streptophyta</taxon>
        <taxon>Embryophyta</taxon>
        <taxon>Tracheophyta</taxon>
        <taxon>Spermatophyta</taxon>
        <taxon>Magnoliopsida</taxon>
        <taxon>eudicotyledons</taxon>
        <taxon>Gunneridae</taxon>
        <taxon>Pentapetalae</taxon>
        <taxon>asterids</taxon>
        <taxon>campanulids</taxon>
        <taxon>Asterales</taxon>
        <taxon>Asteraceae</taxon>
        <taxon>Cichorioideae</taxon>
        <taxon>Cichorieae</taxon>
        <taxon>Lactucinae</taxon>
        <taxon>Lactuca</taxon>
    </lineage>
</organism>
<dbReference type="Proteomes" id="UP001157418">
    <property type="component" value="Unassembled WGS sequence"/>
</dbReference>
<reference evidence="2 3" key="1">
    <citation type="submission" date="2022-01" db="EMBL/GenBank/DDBJ databases">
        <authorList>
            <person name="Xiong W."/>
            <person name="Schranz E."/>
        </authorList>
    </citation>
    <scope>NUCLEOTIDE SEQUENCE [LARGE SCALE GENOMIC DNA]</scope>
</reference>
<accession>A0AAU9M7X7</accession>
<evidence type="ECO:0000313" key="3">
    <source>
        <dbReference type="Proteomes" id="UP001157418"/>
    </source>
</evidence>
<sequence length="249" mass="27337">MFTKAQNFPGCDSVYEGYIERVHPKEALKDLNDLSDPPAPDAISSERASEDPVTTVFHGCLIDPDSEIKHVEDEAEVPHSEKPESETITGGLPEKVPEDPPLEKENPKGLSAAGVFQQKLFGSELGRFMAPTIDSLVVIPIPIPSDTTTRNEEPLETTSTDMEILVVIHLLIYYATTFITRKEATMPTLVTLSSSLPQLQHPFAMTSVLKSPFETGVVSDEEALDKARSCLMEGMHLLNEVYACTKAHT</sequence>